<name>A0A3P8ID00_9TREM</name>
<keyword evidence="2" id="KW-1185">Reference proteome</keyword>
<dbReference type="Proteomes" id="UP000272942">
    <property type="component" value="Unassembled WGS sequence"/>
</dbReference>
<dbReference type="Pfam" id="PF25562">
    <property type="entry name" value="CNBH_CNNM2_C"/>
    <property type="match status" value="1"/>
</dbReference>
<proteinExistence type="predicted"/>
<sequence>MNGAVLKEYDYEPENNDNNTLYKAGKPSFTATLILQGHILVELSAEQLQFEAGAFMFFGETIFASINNLLPKLPLNWNITELLEIVGDAISFVPDYTVTLQSTVQCLEITGEHYLVARYLTECIMREPSPDTNAWLGQSNYFLEAWEARHNTNIGTAVKTNHFQRELVDPTVHDDP</sequence>
<organism evidence="1 2">
    <name type="scientific">Echinostoma caproni</name>
    <dbReference type="NCBI Taxonomy" id="27848"/>
    <lineage>
        <taxon>Eukaryota</taxon>
        <taxon>Metazoa</taxon>
        <taxon>Spiralia</taxon>
        <taxon>Lophotrochozoa</taxon>
        <taxon>Platyhelminthes</taxon>
        <taxon>Trematoda</taxon>
        <taxon>Digenea</taxon>
        <taxon>Plagiorchiida</taxon>
        <taxon>Echinostomata</taxon>
        <taxon>Echinostomatoidea</taxon>
        <taxon>Echinostomatidae</taxon>
        <taxon>Echinostoma</taxon>
    </lineage>
</organism>
<reference evidence="1 2" key="1">
    <citation type="submission" date="2018-11" db="EMBL/GenBank/DDBJ databases">
        <authorList>
            <consortium name="Pathogen Informatics"/>
        </authorList>
    </citation>
    <scope>NUCLEOTIDE SEQUENCE [LARGE SCALE GENOMIC DNA]</scope>
    <source>
        <strain evidence="1 2">Egypt</strain>
    </source>
</reference>
<protein>
    <submittedName>
        <fullName evidence="1">Uncharacterized protein</fullName>
    </submittedName>
</protein>
<evidence type="ECO:0000313" key="1">
    <source>
        <dbReference type="EMBL" id="VDP93788.1"/>
    </source>
</evidence>
<evidence type="ECO:0000313" key="2">
    <source>
        <dbReference type="Proteomes" id="UP000272942"/>
    </source>
</evidence>
<gene>
    <name evidence="1" type="ORF">ECPE_LOCUS16516</name>
</gene>
<dbReference type="AlphaFoldDB" id="A0A3P8ID00"/>
<dbReference type="EMBL" id="UZAN01064698">
    <property type="protein sequence ID" value="VDP93788.1"/>
    <property type="molecule type" value="Genomic_DNA"/>
</dbReference>
<dbReference type="OrthoDB" id="5353557at2759"/>
<accession>A0A3P8ID00</accession>